<name>A0A9P4T715_CURKU</name>
<sequence>MSAHTHNAQLPRRTSRCSGTQAARSSRVEKPKSHHNSPRTMERRKTTTEPKLYATLDDHYKMMFGIEDSEEEVEERPQPSRPVSWHPSSNQWFAPRSSGYVASPSQQEWSWHTPSRNSGHGSDFYSLSTQNSTYDANRQTYHAGNAMHRGSDESDYSWQQQTQSYAHSTVNTPSTEPLPWYLQQWAQKNQSLMESQNGSTEFLPIQHPSDHDEQMDAEDDDKELVGMGLYDAPDPTSSWGGLVEATGKGLKLEETWQPPEEDEDEDEDDDASSEGSMEEPSPPLPAVDSHSQQLRLPVHVKAQTPGSMEGQSFFFDDDEAVSKEWWFQQLKQPTMPVQDTGLGFGWLR</sequence>
<evidence type="ECO:0000313" key="2">
    <source>
        <dbReference type="EMBL" id="KAF2997135.1"/>
    </source>
</evidence>
<dbReference type="Proteomes" id="UP000801428">
    <property type="component" value="Unassembled WGS sequence"/>
</dbReference>
<dbReference type="OrthoDB" id="5378435at2759"/>
<feature type="region of interest" description="Disordered" evidence="1">
    <location>
        <begin position="251"/>
        <end position="297"/>
    </location>
</feature>
<feature type="region of interest" description="Disordered" evidence="1">
    <location>
        <begin position="1"/>
        <end position="90"/>
    </location>
</feature>
<comment type="caution">
    <text evidence="2">The sequence shown here is derived from an EMBL/GenBank/DDBJ whole genome shotgun (WGS) entry which is preliminary data.</text>
</comment>
<dbReference type="EMBL" id="SWKU01000024">
    <property type="protein sequence ID" value="KAF2997135.1"/>
    <property type="molecule type" value="Genomic_DNA"/>
</dbReference>
<accession>A0A9P4T715</accession>
<evidence type="ECO:0000256" key="1">
    <source>
        <dbReference type="SAM" id="MobiDB-lite"/>
    </source>
</evidence>
<organism evidence="2 3">
    <name type="scientific">Curvularia kusanoi</name>
    <name type="common">Cochliobolus kusanoi</name>
    <dbReference type="NCBI Taxonomy" id="90978"/>
    <lineage>
        <taxon>Eukaryota</taxon>
        <taxon>Fungi</taxon>
        <taxon>Dikarya</taxon>
        <taxon>Ascomycota</taxon>
        <taxon>Pezizomycotina</taxon>
        <taxon>Dothideomycetes</taxon>
        <taxon>Pleosporomycetidae</taxon>
        <taxon>Pleosporales</taxon>
        <taxon>Pleosporineae</taxon>
        <taxon>Pleosporaceae</taxon>
        <taxon>Curvularia</taxon>
    </lineage>
</organism>
<protein>
    <submittedName>
        <fullName evidence="2">Uncharacterized protein</fullName>
    </submittedName>
</protein>
<keyword evidence="3" id="KW-1185">Reference proteome</keyword>
<dbReference type="AlphaFoldDB" id="A0A9P4T715"/>
<feature type="compositionally biased region" description="Acidic residues" evidence="1">
    <location>
        <begin position="259"/>
        <end position="272"/>
    </location>
</feature>
<gene>
    <name evidence="2" type="ORF">E8E13_004872</name>
</gene>
<evidence type="ECO:0000313" key="3">
    <source>
        <dbReference type="Proteomes" id="UP000801428"/>
    </source>
</evidence>
<reference evidence="2" key="1">
    <citation type="submission" date="2019-04" db="EMBL/GenBank/DDBJ databases">
        <title>Sequencing of skin fungus with MAO and IRED activity.</title>
        <authorList>
            <person name="Marsaioli A.J."/>
            <person name="Bonatto J.M.C."/>
            <person name="Reis Junior O."/>
        </authorList>
    </citation>
    <scope>NUCLEOTIDE SEQUENCE</scope>
    <source>
        <strain evidence="2">30M1</strain>
    </source>
</reference>
<proteinExistence type="predicted"/>